<sequence>MTALKSCCPMYPANLEWMKKQRERYGQLLAWECGEAVLEMCRIKEKQQAGEKAAEYVRDGMVVGLGTGSTVFYTIRKIVELVKNGMKIQGVSTSKSTTELAGSLGIELVSINDVETIDLTIDGADEIDQKLNGIKGGGGALFFEKVVAYASAKVIWVVDAGKMAPKLGGVPVPVEVSPFGYRQVYKRLSVEGLNPVMRLESGQPFRTDSDHYILDLYPDNLDHPGELGAWLKEIPGVIEHGLFIDCAAEVLVGRGDSVVSVLR</sequence>
<dbReference type="NCBIfam" id="NF001924">
    <property type="entry name" value="PRK00702.1"/>
    <property type="match status" value="1"/>
</dbReference>
<dbReference type="SUPFAM" id="SSF75445">
    <property type="entry name" value="D-ribose-5-phosphate isomerase (RpiA), lid domain"/>
    <property type="match status" value="1"/>
</dbReference>
<dbReference type="GO" id="GO:0006014">
    <property type="term" value="P:D-ribose metabolic process"/>
    <property type="evidence" value="ECO:0007669"/>
    <property type="project" value="TreeGrafter"/>
</dbReference>
<feature type="binding site" evidence="3">
    <location>
        <begin position="67"/>
        <end position="70"/>
    </location>
    <ligand>
        <name>substrate</name>
    </ligand>
</feature>
<reference evidence="5" key="1">
    <citation type="submission" date="2016-12" db="EMBL/GenBank/DDBJ databases">
        <authorList>
            <person name="Varghese N."/>
            <person name="Submissions S."/>
        </authorList>
    </citation>
    <scope>NUCLEOTIDE SEQUENCE [LARGE SCALE GENOMIC DNA]</scope>
    <source>
        <strain evidence="5">DSM 11544</strain>
    </source>
</reference>
<name>A0A1M7SHI3_9FIRM</name>
<dbReference type="FunFam" id="3.40.50.1360:FF:000001">
    <property type="entry name" value="Ribose-5-phosphate isomerase A"/>
    <property type="match status" value="1"/>
</dbReference>
<dbReference type="InterPro" id="IPR004788">
    <property type="entry name" value="Ribose5P_isomerase_type_A"/>
</dbReference>
<organism evidence="4 5">
    <name type="scientific">Desulfitobacterium chlororespirans DSM 11544</name>
    <dbReference type="NCBI Taxonomy" id="1121395"/>
    <lineage>
        <taxon>Bacteria</taxon>
        <taxon>Bacillati</taxon>
        <taxon>Bacillota</taxon>
        <taxon>Clostridia</taxon>
        <taxon>Eubacteriales</taxon>
        <taxon>Desulfitobacteriaceae</taxon>
        <taxon>Desulfitobacterium</taxon>
    </lineage>
</organism>
<dbReference type="GO" id="GO:0009052">
    <property type="term" value="P:pentose-phosphate shunt, non-oxidative branch"/>
    <property type="evidence" value="ECO:0007669"/>
    <property type="project" value="UniProtKB-UniRule"/>
</dbReference>
<dbReference type="Pfam" id="PF06026">
    <property type="entry name" value="Rib_5-P_isom_A"/>
    <property type="match status" value="1"/>
</dbReference>
<dbReference type="SUPFAM" id="SSF100950">
    <property type="entry name" value="NagB/RpiA/CoA transferase-like"/>
    <property type="match status" value="1"/>
</dbReference>
<accession>A0A1M7SHI3</accession>
<dbReference type="CDD" id="cd01398">
    <property type="entry name" value="RPI_A"/>
    <property type="match status" value="1"/>
</dbReference>
<keyword evidence="2 3" id="KW-0413">Isomerase</keyword>
<dbReference type="InterPro" id="IPR037171">
    <property type="entry name" value="NagB/RpiA_transferase-like"/>
</dbReference>
<evidence type="ECO:0000313" key="5">
    <source>
        <dbReference type="Proteomes" id="UP000184010"/>
    </source>
</evidence>
<evidence type="ECO:0000313" key="4">
    <source>
        <dbReference type="EMBL" id="SHN57920.1"/>
    </source>
</evidence>
<feature type="active site" description="Proton acceptor" evidence="3">
    <location>
        <position position="144"/>
    </location>
</feature>
<comment type="function">
    <text evidence="3">Catalyzes the reversible conversion of ribose-5-phosphate to ribulose 5-phosphate.</text>
</comment>
<dbReference type="Gene3D" id="3.40.50.1360">
    <property type="match status" value="1"/>
</dbReference>
<evidence type="ECO:0000256" key="2">
    <source>
        <dbReference type="ARBA" id="ARBA00023235"/>
    </source>
</evidence>
<comment type="subunit">
    <text evidence="3">Homodimer.</text>
</comment>
<dbReference type="Gene3D" id="3.30.70.260">
    <property type="match status" value="1"/>
</dbReference>
<dbReference type="EMBL" id="FRDN01000004">
    <property type="protein sequence ID" value="SHN57920.1"/>
    <property type="molecule type" value="Genomic_DNA"/>
</dbReference>
<dbReference type="UniPathway" id="UPA00115">
    <property type="reaction ID" value="UER00412"/>
</dbReference>
<evidence type="ECO:0000256" key="3">
    <source>
        <dbReference type="HAMAP-Rule" id="MF_00170"/>
    </source>
</evidence>
<feature type="binding site" evidence="3">
    <location>
        <begin position="122"/>
        <end position="125"/>
    </location>
    <ligand>
        <name>substrate</name>
    </ligand>
</feature>
<dbReference type="PANTHER" id="PTHR11934:SF0">
    <property type="entry name" value="RIBOSE-5-PHOSPHATE ISOMERASE"/>
    <property type="match status" value="1"/>
</dbReference>
<comment type="pathway">
    <text evidence="3">Carbohydrate degradation; pentose phosphate pathway; D-ribose 5-phosphate from D-ribulose 5-phosphate (non-oxidative stage): step 1/1.</text>
</comment>
<dbReference type="NCBIfam" id="TIGR00021">
    <property type="entry name" value="rpiA"/>
    <property type="match status" value="1"/>
</dbReference>
<dbReference type="AlphaFoldDB" id="A0A1M7SHI3"/>
<dbReference type="Proteomes" id="UP000184010">
    <property type="component" value="Unassembled WGS sequence"/>
</dbReference>
<gene>
    <name evidence="3" type="primary">rpiA</name>
    <name evidence="4" type="ORF">SAMN02745215_00861</name>
</gene>
<dbReference type="InterPro" id="IPR020672">
    <property type="entry name" value="Ribose5P_isomerase_typA_subgr"/>
</dbReference>
<proteinExistence type="inferred from homology"/>
<evidence type="ECO:0000256" key="1">
    <source>
        <dbReference type="ARBA" id="ARBA00001713"/>
    </source>
</evidence>
<dbReference type="HAMAP" id="MF_00170">
    <property type="entry name" value="Rib_5P_isom_A"/>
    <property type="match status" value="1"/>
</dbReference>
<protein>
    <recommendedName>
        <fullName evidence="3">Ribose-5-phosphate isomerase A</fullName>
        <ecNumber evidence="3">5.3.1.6</ecNumber>
    </recommendedName>
    <alternativeName>
        <fullName evidence="3">Phosphoriboisomerase A</fullName>
        <shortName evidence="3">PRI</shortName>
    </alternativeName>
</protein>
<dbReference type="PANTHER" id="PTHR11934">
    <property type="entry name" value="RIBOSE-5-PHOSPHATE ISOMERASE"/>
    <property type="match status" value="1"/>
</dbReference>
<dbReference type="EC" id="5.3.1.6" evidence="3"/>
<feature type="binding site" evidence="3">
    <location>
        <position position="162"/>
    </location>
    <ligand>
        <name>substrate</name>
    </ligand>
</feature>
<keyword evidence="5" id="KW-1185">Reference proteome</keyword>
<dbReference type="STRING" id="1121395.SAMN02745215_00861"/>
<dbReference type="GO" id="GO:0005829">
    <property type="term" value="C:cytosol"/>
    <property type="evidence" value="ECO:0007669"/>
    <property type="project" value="TreeGrafter"/>
</dbReference>
<comment type="similarity">
    <text evidence="3">Belongs to the ribose 5-phosphate isomerase family.</text>
</comment>
<dbReference type="GO" id="GO:0004751">
    <property type="term" value="F:ribose-5-phosphate isomerase activity"/>
    <property type="evidence" value="ECO:0007669"/>
    <property type="project" value="UniProtKB-UniRule"/>
</dbReference>
<comment type="catalytic activity">
    <reaction evidence="1 3">
        <text>aldehydo-D-ribose 5-phosphate = D-ribulose 5-phosphate</text>
        <dbReference type="Rhea" id="RHEA:14657"/>
        <dbReference type="ChEBI" id="CHEBI:58121"/>
        <dbReference type="ChEBI" id="CHEBI:58273"/>
        <dbReference type="EC" id="5.3.1.6"/>
    </reaction>
</comment>
<feature type="binding site" evidence="3">
    <location>
        <begin position="135"/>
        <end position="138"/>
    </location>
    <ligand>
        <name>substrate</name>
    </ligand>
</feature>